<accession>A0A176W3D0</accession>
<dbReference type="PANTHER" id="PTHR47679">
    <property type="entry name" value="PROTEIN TORNADO 1"/>
    <property type="match status" value="1"/>
</dbReference>
<gene>
    <name evidence="1" type="ORF">AXG93_1774s1010</name>
</gene>
<evidence type="ECO:0000313" key="2">
    <source>
        <dbReference type="Proteomes" id="UP000077202"/>
    </source>
</evidence>
<reference evidence="1" key="1">
    <citation type="submission" date="2016-03" db="EMBL/GenBank/DDBJ databases">
        <title>Mechanisms controlling the formation of the plant cell surface in tip-growing cells are functionally conserved among land plants.</title>
        <authorList>
            <person name="Honkanen S."/>
            <person name="Jones V.A."/>
            <person name="Morieri G."/>
            <person name="Champion C."/>
            <person name="Hetherington A.J."/>
            <person name="Kelly S."/>
            <person name="Saint-Marcoux D."/>
            <person name="Proust H."/>
            <person name="Prescott H."/>
            <person name="Dolan L."/>
        </authorList>
    </citation>
    <scope>NUCLEOTIDE SEQUENCE [LARGE SCALE GENOMIC DNA]</scope>
    <source>
        <tissue evidence="1">Whole gametophyte</tissue>
    </source>
</reference>
<name>A0A176W3D0_MARPO</name>
<dbReference type="EMBL" id="LVLJ01002001">
    <property type="protein sequence ID" value="OAE26992.1"/>
    <property type="molecule type" value="Genomic_DNA"/>
</dbReference>
<dbReference type="AlphaFoldDB" id="A0A176W3D0"/>
<evidence type="ECO:0000313" key="1">
    <source>
        <dbReference type="EMBL" id="OAE26992.1"/>
    </source>
</evidence>
<dbReference type="PANTHER" id="PTHR47679:SF1">
    <property type="entry name" value="PROTEIN TORNADO 1"/>
    <property type="match status" value="1"/>
</dbReference>
<keyword evidence="2" id="KW-1185">Reference proteome</keyword>
<sequence>MKWENSSEISQFVGIRIECQDRITMSLTAAFFPRFQMFMRRKLISEEMGVSENVICSRHFLLLFLDGHQIYIEHVQGEKCLKYVDVLMLCSSQKSREAAITYVRKHIVQELISFCASPKGCPGVTLVLGVIQTTCVKMLIPNHLREAILIEKLKSDFIRSINNKLEEMPSERLHLMQEEELFHYEHCWPPIGGDTDRIFELARNLLWKSDVEAVVNEIRQNRIQQLKSLQEGLISVDNNLAQCDPEAENMVSGSNAPEMKDNKPPRSGFLSRYITSVGNRLNQLVLSNLTQVEGKVDGLHGKVDEVQSIVQRVDMTVERILSVHQELQSTLSVFMSKVDKIIGYSQAFQQGKTPKRPYVTDDVRLFYKLSATLHVGRIVRLQLMCESVTGFHTVKEQEGLKLRLDRENCKWIRRIIEISYKVIYYGAKAALTKFCGLGQAIPDWADLETNIVKLDVLALKIAGQF</sequence>
<protein>
    <submittedName>
        <fullName evidence="1">Uncharacterized protein</fullName>
    </submittedName>
</protein>
<organism evidence="1 2">
    <name type="scientific">Marchantia polymorpha subsp. ruderalis</name>
    <dbReference type="NCBI Taxonomy" id="1480154"/>
    <lineage>
        <taxon>Eukaryota</taxon>
        <taxon>Viridiplantae</taxon>
        <taxon>Streptophyta</taxon>
        <taxon>Embryophyta</taxon>
        <taxon>Marchantiophyta</taxon>
        <taxon>Marchantiopsida</taxon>
        <taxon>Marchantiidae</taxon>
        <taxon>Marchantiales</taxon>
        <taxon>Marchantiaceae</taxon>
        <taxon>Marchantia</taxon>
    </lineage>
</organism>
<proteinExistence type="predicted"/>
<dbReference type="Proteomes" id="UP000077202">
    <property type="component" value="Unassembled WGS sequence"/>
</dbReference>
<comment type="caution">
    <text evidence="1">The sequence shown here is derived from an EMBL/GenBank/DDBJ whole genome shotgun (WGS) entry which is preliminary data.</text>
</comment>